<gene>
    <name evidence="1" type="ORF">BT246_22250</name>
</gene>
<dbReference type="AlphaFoldDB" id="A0A9W3S9Z6"/>
<proteinExistence type="predicted"/>
<dbReference type="Gene3D" id="1.10.10.10">
    <property type="entry name" value="Winged helix-like DNA-binding domain superfamily/Winged helix DNA-binding domain"/>
    <property type="match status" value="1"/>
</dbReference>
<protein>
    <recommendedName>
        <fullName evidence="3">Transcriptional regulator</fullName>
    </recommendedName>
</protein>
<dbReference type="EMBL" id="CP015350">
    <property type="protein sequence ID" value="ANS47599.1"/>
    <property type="molecule type" value="Genomic_DNA"/>
</dbReference>
<dbReference type="RefSeq" id="WP_065483300.1">
    <property type="nucleotide sequence ID" value="NZ_CP015350.1"/>
</dbReference>
<dbReference type="InterPro" id="IPR036388">
    <property type="entry name" value="WH-like_DNA-bd_sf"/>
</dbReference>
<dbReference type="SUPFAM" id="SSF88659">
    <property type="entry name" value="Sigma3 and sigma4 domains of RNA polymerase sigma factors"/>
    <property type="match status" value="1"/>
</dbReference>
<dbReference type="InterPro" id="IPR013324">
    <property type="entry name" value="RNA_pol_sigma_r3/r4-like"/>
</dbReference>
<organism evidence="1 2">
    <name type="scientific">Bacillus thuringiensis</name>
    <dbReference type="NCBI Taxonomy" id="1428"/>
    <lineage>
        <taxon>Bacteria</taxon>
        <taxon>Bacillati</taxon>
        <taxon>Bacillota</taxon>
        <taxon>Bacilli</taxon>
        <taxon>Bacillales</taxon>
        <taxon>Bacillaceae</taxon>
        <taxon>Bacillus</taxon>
        <taxon>Bacillus cereus group</taxon>
    </lineage>
</organism>
<evidence type="ECO:0008006" key="3">
    <source>
        <dbReference type="Google" id="ProtNLM"/>
    </source>
</evidence>
<evidence type="ECO:0000313" key="1">
    <source>
        <dbReference type="EMBL" id="ANS47599.1"/>
    </source>
</evidence>
<sequence length="102" mass="12089">MADKLDGLVKEFASGKLAVNIKACKFAGNTDKLNKYERQHELLTACWHAMDDETREIITLKFKERKRWFEVAELTGIAERTAQHRYRTFKEKVLYQYFLQSQ</sequence>
<accession>A0A9W3S9Z6</accession>
<name>A0A9W3S9Z6_BACTU</name>
<evidence type="ECO:0000313" key="2">
    <source>
        <dbReference type="Proteomes" id="UP000092743"/>
    </source>
</evidence>
<reference evidence="1 2" key="1">
    <citation type="submission" date="2016-04" db="EMBL/GenBank/DDBJ databases">
        <title>High quality genome of the nematocidal Bacillus thuringiensis MYBT18246.</title>
        <authorList>
            <person name="Hollensteiner J."/>
            <person name="Poehlein A."/>
            <person name="Sproeer C."/>
            <person name="Bunk B."/>
            <person name="Rosenstiel P."/>
            <person name="Schulenburg H."/>
            <person name="Liesegang H."/>
        </authorList>
    </citation>
    <scope>NUCLEOTIDE SEQUENCE [LARGE SCALE GENOMIC DNA]</scope>
    <source>
        <strain evidence="1 2">MYBT18246</strain>
    </source>
</reference>
<dbReference type="Proteomes" id="UP000092743">
    <property type="component" value="Chromosome"/>
</dbReference>